<name>A0A6A4YXQ4_APHAT</name>
<comment type="caution">
    <text evidence="1">The sequence shown here is derived from an EMBL/GenBank/DDBJ whole genome shotgun (WGS) entry which is preliminary data.</text>
</comment>
<reference evidence="1 2" key="1">
    <citation type="submission" date="2019-06" db="EMBL/GenBank/DDBJ databases">
        <title>Genomics analysis of Aphanomyces spp. identifies a new class of oomycete effector associated with host adaptation.</title>
        <authorList>
            <person name="Gaulin E."/>
        </authorList>
    </citation>
    <scope>NUCLEOTIDE SEQUENCE [LARGE SCALE GENOMIC DNA]</scope>
    <source>
        <strain evidence="1 2">E</strain>
    </source>
</reference>
<evidence type="ECO:0000313" key="2">
    <source>
        <dbReference type="Proteomes" id="UP000469452"/>
    </source>
</evidence>
<accession>A0A6A4YXQ4</accession>
<evidence type="ECO:0000313" key="1">
    <source>
        <dbReference type="EMBL" id="KAF0703506.1"/>
    </source>
</evidence>
<gene>
    <name evidence="1" type="ORF">AaE_015340</name>
</gene>
<sequence length="83" mass="9241">MYVVVTSAIQNHAFRSRWTRELEVLVGRSAASQLAPNLHKPTIAQGCLQRTNPCDIGRLAAPGNDFIREVRTEVVPQEDDLLV</sequence>
<dbReference type="EMBL" id="VJMI01020728">
    <property type="protein sequence ID" value="KAF0703506.1"/>
    <property type="molecule type" value="Genomic_DNA"/>
</dbReference>
<protein>
    <submittedName>
        <fullName evidence="1">Uncharacterized protein</fullName>
    </submittedName>
</protein>
<organism evidence="1 2">
    <name type="scientific">Aphanomyces astaci</name>
    <name type="common">Crayfish plague agent</name>
    <dbReference type="NCBI Taxonomy" id="112090"/>
    <lineage>
        <taxon>Eukaryota</taxon>
        <taxon>Sar</taxon>
        <taxon>Stramenopiles</taxon>
        <taxon>Oomycota</taxon>
        <taxon>Saprolegniomycetes</taxon>
        <taxon>Saprolegniales</taxon>
        <taxon>Verrucalvaceae</taxon>
        <taxon>Aphanomyces</taxon>
    </lineage>
</organism>
<dbReference type="Proteomes" id="UP000469452">
    <property type="component" value="Unassembled WGS sequence"/>
</dbReference>
<proteinExistence type="predicted"/>
<dbReference type="AlphaFoldDB" id="A0A6A4YXQ4"/>